<feature type="domain" description="VOC" evidence="1">
    <location>
        <begin position="4"/>
        <end position="125"/>
    </location>
</feature>
<dbReference type="EMBL" id="JAAXLS010000013">
    <property type="protein sequence ID" value="NKQ55101.1"/>
    <property type="molecule type" value="Genomic_DNA"/>
</dbReference>
<organism evidence="2 3">
    <name type="scientific">Amycolatopsis acididurans</name>
    <dbReference type="NCBI Taxonomy" id="2724524"/>
    <lineage>
        <taxon>Bacteria</taxon>
        <taxon>Bacillati</taxon>
        <taxon>Actinomycetota</taxon>
        <taxon>Actinomycetes</taxon>
        <taxon>Pseudonocardiales</taxon>
        <taxon>Pseudonocardiaceae</taxon>
        <taxon>Amycolatopsis</taxon>
    </lineage>
</organism>
<evidence type="ECO:0000313" key="3">
    <source>
        <dbReference type="Proteomes" id="UP000715441"/>
    </source>
</evidence>
<reference evidence="2 3" key="1">
    <citation type="submission" date="2020-04" db="EMBL/GenBank/DDBJ databases">
        <title>Novel species.</title>
        <authorList>
            <person name="Teo W.F.A."/>
            <person name="Lipun K."/>
            <person name="Srisuk N."/>
            <person name="Duangmal K."/>
        </authorList>
    </citation>
    <scope>NUCLEOTIDE SEQUENCE [LARGE SCALE GENOMIC DNA]</scope>
    <source>
        <strain evidence="2 3">K13G38</strain>
    </source>
</reference>
<protein>
    <submittedName>
        <fullName evidence="2">VOC family protein</fullName>
    </submittedName>
</protein>
<dbReference type="RefSeq" id="WP_168517719.1">
    <property type="nucleotide sequence ID" value="NZ_JAAXLS010000013.1"/>
</dbReference>
<dbReference type="PROSITE" id="PS51819">
    <property type="entry name" value="VOC"/>
    <property type="match status" value="1"/>
</dbReference>
<evidence type="ECO:0000259" key="1">
    <source>
        <dbReference type="PROSITE" id="PS51819"/>
    </source>
</evidence>
<evidence type="ECO:0000313" key="2">
    <source>
        <dbReference type="EMBL" id="NKQ55101.1"/>
    </source>
</evidence>
<dbReference type="InterPro" id="IPR037523">
    <property type="entry name" value="VOC_core"/>
</dbReference>
<sequence>MLTKSTTVTMLPVHDADRAGHFYGDALGLHELRPDPEGNRTFEVGGGNAITLRVLPDTPPSEHTALSFEVTDIATEVGELERRGVAFLDYDTENFRTVDHVATMGGEKAAWFQDTEGNYLCLHQAAK</sequence>
<dbReference type="Gene3D" id="3.10.180.10">
    <property type="entry name" value="2,3-Dihydroxybiphenyl 1,2-Dioxygenase, domain 1"/>
    <property type="match status" value="1"/>
</dbReference>
<comment type="caution">
    <text evidence="2">The sequence shown here is derived from an EMBL/GenBank/DDBJ whole genome shotgun (WGS) entry which is preliminary data.</text>
</comment>
<proteinExistence type="predicted"/>
<dbReference type="Pfam" id="PF00903">
    <property type="entry name" value="Glyoxalase"/>
    <property type="match status" value="1"/>
</dbReference>
<dbReference type="InterPro" id="IPR029068">
    <property type="entry name" value="Glyas_Bleomycin-R_OHBP_Dase"/>
</dbReference>
<accession>A0ABX1J5P3</accession>
<gene>
    <name evidence="2" type="ORF">HFP15_19655</name>
</gene>
<keyword evidence="3" id="KW-1185">Reference proteome</keyword>
<name>A0ABX1J5P3_9PSEU</name>
<dbReference type="Proteomes" id="UP000715441">
    <property type="component" value="Unassembled WGS sequence"/>
</dbReference>
<dbReference type="InterPro" id="IPR004360">
    <property type="entry name" value="Glyas_Fos-R_dOase_dom"/>
</dbReference>
<dbReference type="SUPFAM" id="SSF54593">
    <property type="entry name" value="Glyoxalase/Bleomycin resistance protein/Dihydroxybiphenyl dioxygenase"/>
    <property type="match status" value="1"/>
</dbReference>